<dbReference type="PANTHER" id="PTHR12887">
    <property type="entry name" value="NANOS PROTEIN"/>
    <property type="match status" value="1"/>
</dbReference>
<evidence type="ECO:0000259" key="9">
    <source>
        <dbReference type="PROSITE" id="PS51522"/>
    </source>
</evidence>
<dbReference type="InterPro" id="IPR038129">
    <property type="entry name" value="Nanos_sf"/>
</dbReference>
<dbReference type="InterPro" id="IPR008705">
    <property type="entry name" value="Nanos/Xcar2"/>
</dbReference>
<evidence type="ECO:0000256" key="8">
    <source>
        <dbReference type="PROSITE-ProRule" id="PRU00855"/>
    </source>
</evidence>
<evidence type="ECO:0000256" key="2">
    <source>
        <dbReference type="ARBA" id="ARBA00022490"/>
    </source>
</evidence>
<evidence type="ECO:0000313" key="10">
    <source>
        <dbReference type="Proteomes" id="UP000694941"/>
    </source>
</evidence>
<keyword evidence="10" id="KW-1185">Reference proteome</keyword>
<name>A0ABM1TDU6_LIMPO</name>
<keyword evidence="5" id="KW-0862">Zinc</keyword>
<proteinExistence type="inferred from homology"/>
<dbReference type="RefSeq" id="XP_022254052.1">
    <property type="nucleotide sequence ID" value="XM_022398344.1"/>
</dbReference>
<dbReference type="GeneID" id="111088384"/>
<keyword evidence="7 8" id="KW-0694">RNA-binding</keyword>
<gene>
    <name evidence="11" type="primary">LOC111088384</name>
</gene>
<protein>
    <submittedName>
        <fullName evidence="11">Nanos homolog 3-like</fullName>
    </submittedName>
</protein>
<reference evidence="11" key="1">
    <citation type="submission" date="2025-08" db="UniProtKB">
        <authorList>
            <consortium name="RefSeq"/>
        </authorList>
    </citation>
    <scope>IDENTIFICATION</scope>
    <source>
        <tissue evidence="11">Muscle</tissue>
    </source>
</reference>
<evidence type="ECO:0000256" key="7">
    <source>
        <dbReference type="ARBA" id="ARBA00022884"/>
    </source>
</evidence>
<feature type="domain" description="Nanos-type" evidence="9">
    <location>
        <begin position="79"/>
        <end position="134"/>
    </location>
</feature>
<organism evidence="10 11">
    <name type="scientific">Limulus polyphemus</name>
    <name type="common">Atlantic horseshoe crab</name>
    <dbReference type="NCBI Taxonomy" id="6850"/>
    <lineage>
        <taxon>Eukaryota</taxon>
        <taxon>Metazoa</taxon>
        <taxon>Ecdysozoa</taxon>
        <taxon>Arthropoda</taxon>
        <taxon>Chelicerata</taxon>
        <taxon>Merostomata</taxon>
        <taxon>Xiphosura</taxon>
        <taxon>Limulidae</taxon>
        <taxon>Limulus</taxon>
    </lineage>
</organism>
<keyword evidence="6 8" id="KW-0810">Translation regulation</keyword>
<dbReference type="Proteomes" id="UP000694941">
    <property type="component" value="Unplaced"/>
</dbReference>
<dbReference type="Pfam" id="PF05741">
    <property type="entry name" value="zf-nanos"/>
    <property type="match status" value="1"/>
</dbReference>
<comment type="subcellular location">
    <subcellularLocation>
        <location evidence="1">Cytoplasm</location>
    </subcellularLocation>
</comment>
<keyword evidence="3" id="KW-0479">Metal-binding</keyword>
<dbReference type="Gene3D" id="4.10.60.30">
    <property type="entry name" value="Nanos, RNA-binding domain"/>
    <property type="match status" value="1"/>
</dbReference>
<accession>A0ABM1TDU6</accession>
<evidence type="ECO:0000313" key="11">
    <source>
        <dbReference type="RefSeq" id="XP_022254052.1"/>
    </source>
</evidence>
<evidence type="ECO:0000256" key="1">
    <source>
        <dbReference type="ARBA" id="ARBA00004496"/>
    </source>
</evidence>
<comment type="similarity">
    <text evidence="8">Belongs to the nanos family.</text>
</comment>
<keyword evidence="4 8" id="KW-0863">Zinc-finger</keyword>
<evidence type="ECO:0000256" key="5">
    <source>
        <dbReference type="ARBA" id="ARBA00022833"/>
    </source>
</evidence>
<sequence length="162" mass="18427">MSFSNEAHKSYFKIYPYEPMNEELDRLFGNPTSSVKGFHADQPEVHQTHTVIQTADSIETYPPGYDVHKISFPTNRKLECAFCKRNGDRKSFTQSHVVRDTITGMVVCPVLRKHRCEVCGATGDNAHTRSYCPRVMSTGRNLIYNTVALKKTPRNSTGKRKN</sequence>
<evidence type="ECO:0000256" key="3">
    <source>
        <dbReference type="ARBA" id="ARBA00022723"/>
    </source>
</evidence>
<keyword evidence="2" id="KW-0963">Cytoplasm</keyword>
<dbReference type="PROSITE" id="PS51522">
    <property type="entry name" value="ZF_NANOS"/>
    <property type="match status" value="1"/>
</dbReference>
<evidence type="ECO:0000256" key="6">
    <source>
        <dbReference type="ARBA" id="ARBA00022845"/>
    </source>
</evidence>
<evidence type="ECO:0000256" key="4">
    <source>
        <dbReference type="ARBA" id="ARBA00022771"/>
    </source>
</evidence>
<dbReference type="InterPro" id="IPR024161">
    <property type="entry name" value="Znf_nanos-typ"/>
</dbReference>